<evidence type="ECO:0000259" key="4">
    <source>
        <dbReference type="Pfam" id="PF00534"/>
    </source>
</evidence>
<dbReference type="Pfam" id="PF13439">
    <property type="entry name" value="Glyco_transf_4"/>
    <property type="match status" value="1"/>
</dbReference>
<keyword evidence="7" id="KW-1185">Reference proteome</keyword>
<dbReference type="InterPro" id="IPR050194">
    <property type="entry name" value="Glycosyltransferase_grp1"/>
</dbReference>
<dbReference type="Pfam" id="PF00534">
    <property type="entry name" value="Glycos_transf_1"/>
    <property type="match status" value="1"/>
</dbReference>
<comment type="caution">
    <text evidence="6">The sequence shown here is derived from an EMBL/GenBank/DDBJ whole genome shotgun (WGS) entry which is preliminary data.</text>
</comment>
<evidence type="ECO:0000313" key="7">
    <source>
        <dbReference type="Proteomes" id="UP001595765"/>
    </source>
</evidence>
<evidence type="ECO:0000313" key="6">
    <source>
        <dbReference type="EMBL" id="MFC4034005.1"/>
    </source>
</evidence>
<dbReference type="EMBL" id="JBHSBB010000014">
    <property type="protein sequence ID" value="MFC4034005.1"/>
    <property type="molecule type" value="Genomic_DNA"/>
</dbReference>
<evidence type="ECO:0000256" key="3">
    <source>
        <dbReference type="SAM" id="MobiDB-lite"/>
    </source>
</evidence>
<dbReference type="InterPro" id="IPR001296">
    <property type="entry name" value="Glyco_trans_1"/>
</dbReference>
<feature type="region of interest" description="Disordered" evidence="3">
    <location>
        <begin position="379"/>
        <end position="419"/>
    </location>
</feature>
<dbReference type="PANTHER" id="PTHR45947">
    <property type="entry name" value="SULFOQUINOVOSYL TRANSFERASE SQD2"/>
    <property type="match status" value="1"/>
</dbReference>
<feature type="domain" description="Glycosyl transferase family 1" evidence="4">
    <location>
        <begin position="181"/>
        <end position="292"/>
    </location>
</feature>
<dbReference type="Gene3D" id="3.40.50.2000">
    <property type="entry name" value="Glycogen Phosphorylase B"/>
    <property type="match status" value="2"/>
</dbReference>
<keyword evidence="2" id="KW-0808">Transferase</keyword>
<sequence length="419" mass="43863">MKVLHVITGLGIGGAEQQLRLLLRQLPVHSEVVTLTHPGPVAVGLMEDGVPVTHLGMSGNRDLSVLPRLTSFIRSRGFDVVHTHLYRACVYGRIAARLAGVRAVVATEHSLGATQIEGRPLSFGTRALYRSTERLGAGTLAVSATVERRLGNWGVPAARIRLAPNGIDPAAFRHRPEARAATRARLNLPEDAYVVGGVGRQVRGKNFDVLVRTVAALPGAHLLLVGDGPERVPLLRLIQDLGVADRVRLADRADTGAELAGLLAAMDLFVSLSAEETFGLAVIEALAAGLPARYVSCPAVEDLPPADAPGARRIRLSDLRTTLTEELSTGPRRLPVPPAVDRYHISRTAEQVMSLYRDITATAQSGGAAAVPGQATAAAGALPLPGAPTAEPGAPAHTAGAAPAPQAARAEALPRPAEK</sequence>
<dbReference type="Proteomes" id="UP001595765">
    <property type="component" value="Unassembled WGS sequence"/>
</dbReference>
<feature type="domain" description="Glycosyltransferase subfamily 4-like N-terminal" evidence="5">
    <location>
        <begin position="12"/>
        <end position="170"/>
    </location>
</feature>
<proteinExistence type="predicted"/>
<reference evidence="7" key="1">
    <citation type="journal article" date="2019" name="Int. J. Syst. Evol. Microbiol.">
        <title>The Global Catalogue of Microorganisms (GCM) 10K type strain sequencing project: providing services to taxonomists for standard genome sequencing and annotation.</title>
        <authorList>
            <consortium name="The Broad Institute Genomics Platform"/>
            <consortium name="The Broad Institute Genome Sequencing Center for Infectious Disease"/>
            <person name="Wu L."/>
            <person name="Ma J."/>
        </authorList>
    </citation>
    <scope>NUCLEOTIDE SEQUENCE [LARGE SCALE GENOMIC DNA]</scope>
    <source>
        <strain evidence="7">CGMCC 4.7237</strain>
    </source>
</reference>
<evidence type="ECO:0000256" key="1">
    <source>
        <dbReference type="ARBA" id="ARBA00022676"/>
    </source>
</evidence>
<keyword evidence="1" id="KW-0328">Glycosyltransferase</keyword>
<dbReference type="PANTHER" id="PTHR45947:SF3">
    <property type="entry name" value="SULFOQUINOVOSYL TRANSFERASE SQD2"/>
    <property type="match status" value="1"/>
</dbReference>
<name>A0ABV8HPS0_9ACTN</name>
<dbReference type="InterPro" id="IPR028098">
    <property type="entry name" value="Glyco_trans_4-like_N"/>
</dbReference>
<organism evidence="6 7">
    <name type="scientific">Streptomyces polygonati</name>
    <dbReference type="NCBI Taxonomy" id="1617087"/>
    <lineage>
        <taxon>Bacteria</taxon>
        <taxon>Bacillati</taxon>
        <taxon>Actinomycetota</taxon>
        <taxon>Actinomycetes</taxon>
        <taxon>Kitasatosporales</taxon>
        <taxon>Streptomycetaceae</taxon>
        <taxon>Streptomyces</taxon>
    </lineage>
</organism>
<protein>
    <submittedName>
        <fullName evidence="6">Glycosyltransferase</fullName>
    </submittedName>
</protein>
<evidence type="ECO:0000259" key="5">
    <source>
        <dbReference type="Pfam" id="PF13439"/>
    </source>
</evidence>
<evidence type="ECO:0000256" key="2">
    <source>
        <dbReference type="ARBA" id="ARBA00022679"/>
    </source>
</evidence>
<dbReference type="RefSeq" id="WP_386431425.1">
    <property type="nucleotide sequence ID" value="NZ_JBHSBB010000014.1"/>
</dbReference>
<accession>A0ABV8HPS0</accession>
<dbReference type="SUPFAM" id="SSF53756">
    <property type="entry name" value="UDP-Glycosyltransferase/glycogen phosphorylase"/>
    <property type="match status" value="1"/>
</dbReference>
<gene>
    <name evidence="6" type="ORF">ACFO3J_21350</name>
</gene>